<dbReference type="Pfam" id="PF03061">
    <property type="entry name" value="4HBT"/>
    <property type="match status" value="1"/>
</dbReference>
<keyword evidence="2 6" id="KW-0645">Protease</keyword>
<comment type="similarity">
    <text evidence="6">Belongs to the peptidase C19 family.</text>
</comment>
<name>A0A093VR35_TALMA</name>
<evidence type="ECO:0000259" key="8">
    <source>
        <dbReference type="PROSITE" id="PS50053"/>
    </source>
</evidence>
<dbReference type="SMART" id="SM00213">
    <property type="entry name" value="UBQ"/>
    <property type="match status" value="1"/>
</dbReference>
<dbReference type="Pfam" id="PF00443">
    <property type="entry name" value="UCH"/>
    <property type="match status" value="1"/>
</dbReference>
<dbReference type="PROSITE" id="PS00973">
    <property type="entry name" value="USP_2"/>
    <property type="match status" value="1"/>
</dbReference>
<dbReference type="AlphaFoldDB" id="A0A093VR35"/>
<evidence type="ECO:0000256" key="1">
    <source>
        <dbReference type="ARBA" id="ARBA00000707"/>
    </source>
</evidence>
<accession>A0A093VR35</accession>
<dbReference type="EC" id="3.4.19.12" evidence="6"/>
<dbReference type="InterPro" id="IPR029069">
    <property type="entry name" value="HotDog_dom_sf"/>
</dbReference>
<dbReference type="Gene3D" id="3.10.129.10">
    <property type="entry name" value="Hotdog Thioesterase"/>
    <property type="match status" value="1"/>
</dbReference>
<dbReference type="PROSITE" id="PS50053">
    <property type="entry name" value="UBIQUITIN_2"/>
    <property type="match status" value="1"/>
</dbReference>
<dbReference type="PANTHER" id="PTHR43982">
    <property type="entry name" value="UBIQUITIN CARBOXYL-TERMINAL HYDROLASE"/>
    <property type="match status" value="1"/>
</dbReference>
<comment type="caution">
    <text evidence="10">The sequence shown here is derived from an EMBL/GenBank/DDBJ whole genome shotgun (WGS) entry which is preliminary data.</text>
</comment>
<feature type="compositionally biased region" description="Basic and acidic residues" evidence="7">
    <location>
        <begin position="426"/>
        <end position="445"/>
    </location>
</feature>
<dbReference type="SUPFAM" id="SSF54637">
    <property type="entry name" value="Thioesterase/thiol ester dehydrase-isomerase"/>
    <property type="match status" value="1"/>
</dbReference>
<dbReference type="InterPro" id="IPR000626">
    <property type="entry name" value="Ubiquitin-like_dom"/>
</dbReference>
<dbReference type="GO" id="GO:0004843">
    <property type="term" value="F:cysteine-type deubiquitinase activity"/>
    <property type="evidence" value="ECO:0007669"/>
    <property type="project" value="UniProtKB-UniRule"/>
</dbReference>
<dbReference type="SUPFAM" id="SSF54001">
    <property type="entry name" value="Cysteine proteinases"/>
    <property type="match status" value="1"/>
</dbReference>
<feature type="domain" description="USP" evidence="9">
    <location>
        <begin position="111"/>
        <end position="578"/>
    </location>
</feature>
<evidence type="ECO:0000256" key="6">
    <source>
        <dbReference type="RuleBase" id="RU366025"/>
    </source>
</evidence>
<sequence length="846" mass="94445">MATIPVIVKHQGKRYDVELDPSSNGETFKFQLYSLTGVEPERQKILVKGGQLKDDTELSTLKAKPGQTFMMMGTPSGADGSAILARPKETVKFVEDMTEAEAARAEGATPAGLQNLGNTCYLNSTLQTLRGIPELQQELSRYSSTGSNGASRLGDLSTLGLGGLGASSDLTGSLRDLYKQMSETQEGFPPLMFLNVLRNTFPQFAQKAQNGHGYAQQDAEEAWSQILTQLRQKLRVKDGEIETSFVDKYMSGRFESTLECDEPAAKEAGEEPVSSSDVFLKLDCHIDKDINHLVDGIKAGLEEKIEKLSAVLDRDATYTKKSSIARLPKYLTVHFVRFFWKRDSQKKAKIMRKVTFPTELDVVEFCTDELKKRLIPVRDKVREIRKDEEDAERARKRQKLAHRQEEDRKANAESGQPAEPLQKKKKAEEAEASKSSDRDGDTAMDDVFKSDEEYEAERRAAILKAKQELFELIDPSLAIDDGSNQSGLYELRGVITHQGASADSGHYTAYVKKQGRLVDDARAPNGKRREDDGKWWWFNDDKVTEVDAEKIESLSGGAPQGLPVLAGGEETKMLHASRIPFNALPSLRGVSRSLRRDLIPSQLTSTIVRNSTTYAGNNNQRTLQSKWTRRIFWGLLFGSLGYYTGKLGIDSFFHPAEPGSKQDAKLLEYARKLADLLPYVQKLRLDPMYDEWDAYEDITDADKERRLTSGPLKGSRGLAYQRIFWNDVQKVCVNIVRFGDSTEGWPKIVHGGLLATVLDETLGRVAIRSVPAHTGVTAHLDVTYYSPVVGGAFYNVIATLDKERSTDRKSYVTAVLVDQKGKICCKGEALFVVPKNIPLRPLVERF</sequence>
<dbReference type="GO" id="GO:0016579">
    <property type="term" value="P:protein deubiquitination"/>
    <property type="evidence" value="ECO:0007669"/>
    <property type="project" value="InterPro"/>
</dbReference>
<dbReference type="EMBL" id="JPOX01000010">
    <property type="protein sequence ID" value="KFX49106.1"/>
    <property type="molecule type" value="Genomic_DNA"/>
</dbReference>
<dbReference type="CDD" id="cd03443">
    <property type="entry name" value="PaaI_thioesterase"/>
    <property type="match status" value="1"/>
</dbReference>
<dbReference type="InterPro" id="IPR038765">
    <property type="entry name" value="Papain-like_cys_pep_sf"/>
</dbReference>
<dbReference type="InterPro" id="IPR001394">
    <property type="entry name" value="Peptidase_C19_UCH"/>
</dbReference>
<feature type="domain" description="Ubiquitin-like" evidence="8">
    <location>
        <begin position="4"/>
        <end position="78"/>
    </location>
</feature>
<proteinExistence type="inferred from homology"/>
<dbReference type="CDD" id="cd02657">
    <property type="entry name" value="Peptidase_C19A"/>
    <property type="match status" value="1"/>
</dbReference>
<dbReference type="InterPro" id="IPR029071">
    <property type="entry name" value="Ubiquitin-like_domsf"/>
</dbReference>
<evidence type="ECO:0000256" key="3">
    <source>
        <dbReference type="ARBA" id="ARBA00022786"/>
    </source>
</evidence>
<dbReference type="GO" id="GO:0043161">
    <property type="term" value="P:proteasome-mediated ubiquitin-dependent protein catabolic process"/>
    <property type="evidence" value="ECO:0007669"/>
    <property type="project" value="InterPro"/>
</dbReference>
<dbReference type="GO" id="GO:0070628">
    <property type="term" value="F:proteasome binding"/>
    <property type="evidence" value="ECO:0007669"/>
    <property type="project" value="TreeGrafter"/>
</dbReference>
<dbReference type="GO" id="GO:0061136">
    <property type="term" value="P:regulation of proteasomal protein catabolic process"/>
    <property type="evidence" value="ECO:0007669"/>
    <property type="project" value="TreeGrafter"/>
</dbReference>
<organism evidence="10">
    <name type="scientific">Talaromyces marneffei PM1</name>
    <dbReference type="NCBI Taxonomy" id="1077442"/>
    <lineage>
        <taxon>Eukaryota</taxon>
        <taxon>Fungi</taxon>
        <taxon>Dikarya</taxon>
        <taxon>Ascomycota</taxon>
        <taxon>Pezizomycotina</taxon>
        <taxon>Eurotiomycetes</taxon>
        <taxon>Eurotiomycetidae</taxon>
        <taxon>Eurotiales</taxon>
        <taxon>Trichocomaceae</taxon>
        <taxon>Talaromyces</taxon>
        <taxon>Talaromyces sect. Talaromyces</taxon>
    </lineage>
</organism>
<dbReference type="PANTHER" id="PTHR43982:SF1">
    <property type="entry name" value="UBIQUITIN CARBOXYL-TERMINAL HYDROLASE 14"/>
    <property type="match status" value="1"/>
</dbReference>
<gene>
    <name evidence="10" type="ORF">GQ26_0101400</name>
</gene>
<evidence type="ECO:0000256" key="5">
    <source>
        <dbReference type="ARBA" id="ARBA00022807"/>
    </source>
</evidence>
<keyword evidence="3 6" id="KW-0833">Ubl conjugation pathway</keyword>
<dbReference type="SUPFAM" id="SSF54236">
    <property type="entry name" value="Ubiquitin-like"/>
    <property type="match status" value="1"/>
</dbReference>
<comment type="catalytic activity">
    <reaction evidence="1 6">
        <text>Thiol-dependent hydrolysis of ester, thioester, amide, peptide and isopeptide bonds formed by the C-terminal Gly of ubiquitin (a 76-residue protein attached to proteins as an intracellular targeting signal).</text>
        <dbReference type="EC" id="3.4.19.12"/>
    </reaction>
</comment>
<dbReference type="PROSITE" id="PS00972">
    <property type="entry name" value="USP_1"/>
    <property type="match status" value="1"/>
</dbReference>
<dbReference type="InterPro" id="IPR044635">
    <property type="entry name" value="UBP14-like"/>
</dbReference>
<evidence type="ECO:0000313" key="10">
    <source>
        <dbReference type="EMBL" id="KFX49106.1"/>
    </source>
</evidence>
<dbReference type="Pfam" id="PF00240">
    <property type="entry name" value="ubiquitin"/>
    <property type="match status" value="1"/>
</dbReference>
<dbReference type="InterPro" id="IPR018200">
    <property type="entry name" value="USP_CS"/>
</dbReference>
<keyword evidence="5 6" id="KW-0788">Thiol protease</keyword>
<dbReference type="PROSITE" id="PS50235">
    <property type="entry name" value="USP_3"/>
    <property type="match status" value="1"/>
</dbReference>
<feature type="region of interest" description="Disordered" evidence="7">
    <location>
        <begin position="386"/>
        <end position="445"/>
    </location>
</feature>
<evidence type="ECO:0000256" key="2">
    <source>
        <dbReference type="ARBA" id="ARBA00022670"/>
    </source>
</evidence>
<keyword evidence="4 6" id="KW-0378">Hydrolase</keyword>
<dbReference type="InterPro" id="IPR028889">
    <property type="entry name" value="USP"/>
</dbReference>
<dbReference type="Gene3D" id="3.10.20.90">
    <property type="entry name" value="Phosphatidylinositol 3-kinase Catalytic Subunit, Chain A, domain 1"/>
    <property type="match status" value="1"/>
</dbReference>
<feature type="compositionally biased region" description="Basic and acidic residues" evidence="7">
    <location>
        <begin position="402"/>
        <end position="411"/>
    </location>
</feature>
<dbReference type="Gene3D" id="3.90.70.10">
    <property type="entry name" value="Cysteine proteinases"/>
    <property type="match status" value="1"/>
</dbReference>
<evidence type="ECO:0000256" key="4">
    <source>
        <dbReference type="ARBA" id="ARBA00022801"/>
    </source>
</evidence>
<dbReference type="InterPro" id="IPR006683">
    <property type="entry name" value="Thioestr_dom"/>
</dbReference>
<evidence type="ECO:0000259" key="9">
    <source>
        <dbReference type="PROSITE" id="PS50235"/>
    </source>
</evidence>
<dbReference type="CDD" id="cd16104">
    <property type="entry name" value="Ubl_USP14_like"/>
    <property type="match status" value="1"/>
</dbReference>
<reference evidence="10" key="1">
    <citation type="journal article" date="2014" name="PLoS Genet.">
        <title>Signature Gene Expression Reveals Novel Clues to the Molecular Mechanisms of Dimorphic Transition in Penicillium marneffei.</title>
        <authorList>
            <person name="Yang E."/>
            <person name="Wang G."/>
            <person name="Cai J."/>
            <person name="Woo P.C."/>
            <person name="Lau S.K."/>
            <person name="Yuen K.-Y."/>
            <person name="Chow W.-N."/>
            <person name="Lin X."/>
        </authorList>
    </citation>
    <scope>NUCLEOTIDE SEQUENCE [LARGE SCALE GENOMIC DNA]</scope>
    <source>
        <strain evidence="10">PM1</strain>
    </source>
</reference>
<protein>
    <recommendedName>
        <fullName evidence="6">Ubiquitin carboxyl-terminal hydrolase</fullName>
        <ecNumber evidence="6">3.4.19.12</ecNumber>
    </recommendedName>
</protein>
<evidence type="ECO:0000256" key="7">
    <source>
        <dbReference type="SAM" id="MobiDB-lite"/>
    </source>
</evidence>